<dbReference type="Pfam" id="PF02875">
    <property type="entry name" value="Mur_ligase_C"/>
    <property type="match status" value="1"/>
</dbReference>
<evidence type="ECO:0000256" key="3">
    <source>
        <dbReference type="ARBA" id="ARBA00012211"/>
    </source>
</evidence>
<dbReference type="InterPro" id="IPR005758">
    <property type="entry name" value="UDP-N-AcMur_Ala_ligase_MurC"/>
</dbReference>
<dbReference type="InterPro" id="IPR013221">
    <property type="entry name" value="Mur_ligase_cen"/>
</dbReference>
<gene>
    <name evidence="13" type="primary">LOC120271895</name>
</gene>
<name>A0AB40C429_DIOCR</name>
<protein>
    <recommendedName>
        <fullName evidence="3">UDP-N-acetylmuramate--L-alanine ligase</fullName>
        <ecNumber evidence="3">6.3.2.8</ecNumber>
    </recommendedName>
</protein>
<evidence type="ECO:0000256" key="8">
    <source>
        <dbReference type="ARBA" id="ARBA00047833"/>
    </source>
</evidence>
<dbReference type="Gene3D" id="3.40.50.720">
    <property type="entry name" value="NAD(P)-binding Rossmann-like Domain"/>
    <property type="match status" value="1"/>
</dbReference>
<proteinExistence type="inferred from homology"/>
<dbReference type="NCBIfam" id="TIGR01082">
    <property type="entry name" value="murC"/>
    <property type="match status" value="1"/>
</dbReference>
<dbReference type="Gene3D" id="3.40.1190.10">
    <property type="entry name" value="Mur-like, catalytic domain"/>
    <property type="match status" value="1"/>
</dbReference>
<dbReference type="AlphaFoldDB" id="A0AB40C429"/>
<dbReference type="PANTHER" id="PTHR43445">
    <property type="entry name" value="UDP-N-ACETYLMURAMATE--L-ALANINE LIGASE-RELATED"/>
    <property type="match status" value="1"/>
</dbReference>
<dbReference type="InterPro" id="IPR050061">
    <property type="entry name" value="MurCDEF_pg_biosynth"/>
</dbReference>
<dbReference type="Pfam" id="PF08245">
    <property type="entry name" value="Mur_ligase_M"/>
    <property type="match status" value="1"/>
</dbReference>
<accession>A0AB40C429</accession>
<feature type="domain" description="Mur ligase C-terminal" evidence="10">
    <location>
        <begin position="442"/>
        <end position="570"/>
    </location>
</feature>
<evidence type="ECO:0000256" key="1">
    <source>
        <dbReference type="ARBA" id="ARBA00004496"/>
    </source>
</evidence>
<comment type="catalytic activity">
    <reaction evidence="8">
        <text>UDP-N-acetyl-alpha-D-muramate + L-alanine + ATP = UDP-N-acetyl-alpha-D-muramoyl-L-alanine + ADP + phosphate + H(+)</text>
        <dbReference type="Rhea" id="RHEA:23372"/>
        <dbReference type="ChEBI" id="CHEBI:15378"/>
        <dbReference type="ChEBI" id="CHEBI:30616"/>
        <dbReference type="ChEBI" id="CHEBI:43474"/>
        <dbReference type="ChEBI" id="CHEBI:57972"/>
        <dbReference type="ChEBI" id="CHEBI:70757"/>
        <dbReference type="ChEBI" id="CHEBI:83898"/>
        <dbReference type="ChEBI" id="CHEBI:456216"/>
        <dbReference type="EC" id="6.3.2.8"/>
    </reaction>
</comment>
<evidence type="ECO:0000256" key="5">
    <source>
        <dbReference type="ARBA" id="ARBA00022598"/>
    </source>
</evidence>
<dbReference type="GO" id="GO:0008763">
    <property type="term" value="F:UDP-N-acetylmuramate-L-alanine ligase activity"/>
    <property type="evidence" value="ECO:0007669"/>
    <property type="project" value="UniProtKB-EC"/>
</dbReference>
<dbReference type="Pfam" id="PF01225">
    <property type="entry name" value="Mur_ligase"/>
    <property type="match status" value="1"/>
</dbReference>
<dbReference type="InterPro" id="IPR000713">
    <property type="entry name" value="Mur_ligase_N"/>
</dbReference>
<dbReference type="RefSeq" id="XP_039134513.1">
    <property type="nucleotide sequence ID" value="XM_039278579.1"/>
</dbReference>
<dbReference type="InterPro" id="IPR036615">
    <property type="entry name" value="Mur_ligase_C_dom_sf"/>
</dbReference>
<dbReference type="Gene3D" id="3.90.190.20">
    <property type="entry name" value="Mur ligase, C-terminal domain"/>
    <property type="match status" value="1"/>
</dbReference>
<dbReference type="Proteomes" id="UP001515500">
    <property type="component" value="Chromosome 11"/>
</dbReference>
<evidence type="ECO:0000256" key="6">
    <source>
        <dbReference type="ARBA" id="ARBA00022741"/>
    </source>
</evidence>
<dbReference type="InterPro" id="IPR004101">
    <property type="entry name" value="Mur_ligase_C"/>
</dbReference>
<keyword evidence="5" id="KW-0436">Ligase</keyword>
<dbReference type="HAMAP" id="MF_00046">
    <property type="entry name" value="MurC"/>
    <property type="match status" value="1"/>
</dbReference>
<comment type="subcellular location">
    <subcellularLocation>
        <location evidence="1">Cytoplasm</location>
    </subcellularLocation>
</comment>
<dbReference type="GO" id="GO:0005737">
    <property type="term" value="C:cytoplasm"/>
    <property type="evidence" value="ECO:0007669"/>
    <property type="project" value="UniProtKB-SubCell"/>
</dbReference>
<dbReference type="SUPFAM" id="SSF53623">
    <property type="entry name" value="MurD-like peptide ligases, catalytic domain"/>
    <property type="match status" value="1"/>
</dbReference>
<keyword evidence="7" id="KW-0067">ATP-binding</keyword>
<evidence type="ECO:0000259" key="10">
    <source>
        <dbReference type="Pfam" id="PF02875"/>
    </source>
</evidence>
<comment type="pathway">
    <text evidence="2">Cell wall biogenesis; peptidoglycan biosynthesis.</text>
</comment>
<evidence type="ECO:0000256" key="4">
    <source>
        <dbReference type="ARBA" id="ARBA00022490"/>
    </source>
</evidence>
<dbReference type="GO" id="GO:0005524">
    <property type="term" value="F:ATP binding"/>
    <property type="evidence" value="ECO:0007669"/>
    <property type="project" value="UniProtKB-KW"/>
</dbReference>
<evidence type="ECO:0000313" key="13">
    <source>
        <dbReference type="RefSeq" id="XP_039134513.1"/>
    </source>
</evidence>
<dbReference type="PANTHER" id="PTHR43445:SF3">
    <property type="entry name" value="UDP-N-ACETYLMURAMATE--L-ALANINE LIGASE"/>
    <property type="match status" value="1"/>
</dbReference>
<evidence type="ECO:0000259" key="11">
    <source>
        <dbReference type="Pfam" id="PF08245"/>
    </source>
</evidence>
<keyword evidence="6" id="KW-0547">Nucleotide-binding</keyword>
<evidence type="ECO:0000313" key="12">
    <source>
        <dbReference type="Proteomes" id="UP001515500"/>
    </source>
</evidence>
<evidence type="ECO:0000259" key="9">
    <source>
        <dbReference type="Pfam" id="PF01225"/>
    </source>
</evidence>
<dbReference type="EC" id="6.3.2.8" evidence="3"/>
<feature type="domain" description="Mur ligase N-terminal catalytic" evidence="9">
    <location>
        <begin position="105"/>
        <end position="208"/>
    </location>
</feature>
<dbReference type="SUPFAM" id="SSF51984">
    <property type="entry name" value="MurCD N-terminal domain"/>
    <property type="match status" value="1"/>
</dbReference>
<evidence type="ECO:0000256" key="2">
    <source>
        <dbReference type="ARBA" id="ARBA00004752"/>
    </source>
</evidence>
<keyword evidence="12" id="KW-1185">Reference proteome</keyword>
<reference evidence="13" key="1">
    <citation type="submission" date="2025-08" db="UniProtKB">
        <authorList>
            <consortium name="RefSeq"/>
        </authorList>
    </citation>
    <scope>IDENTIFICATION</scope>
</reference>
<sequence length="597" mass="65260">MHQNMQHLLIPASSSHLVTTIHKFSLKMRSFAFLATTNACLPINARPNRDQCSRRLCFAVTPCGRRRLGFTGGFCLTPEGQNNVELCKDGVFEDDDGEKRKKEWVHFVGIGGSGLSALAMLALQQGFDVSGSDIMWSSFLDKLHEAGARLYIGHSASNLKSENGARLPDAIVVSSAVPSDNEEVVYANSVGIPIYKRDLWLGKITEQYNLIAISGTHGKSTTTAMLSFVLNAMGDNLISVVGANVPQFAGGNIIAGKGPNFVLEADEYDKCFLALAPQIAVVTNVNWDHVDTFPDEEDIKNAFREFVHRIRAGGHLILCGDSAGACDLLVEDQQGIVPNIKRVTNAQITNQGYSVTTYGISSKNDWHASVITSNLQGGLDYVLHHKGCPVANISLLLTGDHNVLNSLAVIATITTMFDGKRNMHDTINAISHHLAMFVGVSRRFDFIGKVNGCHIYDDYAHHPAEVRALLRAARQKFPSQALWLVFQPHTYSRLAAFMEDFITAFTAADHVIVTEIYAARETDNGNFSGRDLTTSIIGPSSEYIPKMDDVIDLLETKLQSSRNQDVVVFTVGAGDITTLGPKLLARLQQSSYCQMAV</sequence>
<feature type="domain" description="Mur ligase central" evidence="11">
    <location>
        <begin position="213"/>
        <end position="412"/>
    </location>
</feature>
<keyword evidence="4" id="KW-0963">Cytoplasm</keyword>
<evidence type="ECO:0000256" key="7">
    <source>
        <dbReference type="ARBA" id="ARBA00022840"/>
    </source>
</evidence>
<dbReference type="SUPFAM" id="SSF53244">
    <property type="entry name" value="MurD-like peptide ligases, peptide-binding domain"/>
    <property type="match status" value="1"/>
</dbReference>
<dbReference type="InterPro" id="IPR036565">
    <property type="entry name" value="Mur-like_cat_sf"/>
</dbReference>
<dbReference type="GeneID" id="120271895"/>
<organism evidence="12 13">
    <name type="scientific">Dioscorea cayennensis subsp. rotundata</name>
    <name type="common">White Guinea yam</name>
    <name type="synonym">Dioscorea rotundata</name>
    <dbReference type="NCBI Taxonomy" id="55577"/>
    <lineage>
        <taxon>Eukaryota</taxon>
        <taxon>Viridiplantae</taxon>
        <taxon>Streptophyta</taxon>
        <taxon>Embryophyta</taxon>
        <taxon>Tracheophyta</taxon>
        <taxon>Spermatophyta</taxon>
        <taxon>Magnoliopsida</taxon>
        <taxon>Liliopsida</taxon>
        <taxon>Dioscoreales</taxon>
        <taxon>Dioscoreaceae</taxon>
        <taxon>Dioscorea</taxon>
    </lineage>
</organism>